<accession>A0A915E5J7</accession>
<dbReference type="SUPFAM" id="SSF55154">
    <property type="entry name" value="CYTH-like phosphatases"/>
    <property type="match status" value="1"/>
</dbReference>
<reference evidence="3" key="1">
    <citation type="submission" date="2022-11" db="UniProtKB">
        <authorList>
            <consortium name="WormBaseParasite"/>
        </authorList>
    </citation>
    <scope>IDENTIFICATION</scope>
</reference>
<dbReference type="Proteomes" id="UP000887574">
    <property type="component" value="Unplaced"/>
</dbReference>
<organism evidence="2 3">
    <name type="scientific">Ditylenchus dipsaci</name>
    <dbReference type="NCBI Taxonomy" id="166011"/>
    <lineage>
        <taxon>Eukaryota</taxon>
        <taxon>Metazoa</taxon>
        <taxon>Ecdysozoa</taxon>
        <taxon>Nematoda</taxon>
        <taxon>Chromadorea</taxon>
        <taxon>Rhabditida</taxon>
        <taxon>Tylenchina</taxon>
        <taxon>Tylenchomorpha</taxon>
        <taxon>Sphaerularioidea</taxon>
        <taxon>Anguinidae</taxon>
        <taxon>Anguininae</taxon>
        <taxon>Ditylenchus</taxon>
    </lineage>
</organism>
<evidence type="ECO:0000313" key="3">
    <source>
        <dbReference type="WBParaSite" id="jg26710"/>
    </source>
</evidence>
<keyword evidence="2" id="KW-1185">Reference proteome</keyword>
<dbReference type="PANTHER" id="PTHR21028">
    <property type="entry name" value="SI:CH211-156B7.4"/>
    <property type="match status" value="1"/>
</dbReference>
<dbReference type="AlphaFoldDB" id="A0A915E5J7"/>
<sequence length="176" mass="19506">MPRNVEMKAKIGDLEALLKTAQQLCNGAEPEVLHQHDTFFNATNGRLKIREFADLATQKSEIIFYDRPDSKEAKISDFLKVNVENAGLLKQVLDMAIGTKGELKKKRSLFIYGQTRIHVDEVEGLGNFVELEVCLNDEQGLQTGQLIADDLLQKLGVSKSDLLSGAYIDALPASCK</sequence>
<dbReference type="SMART" id="SM01118">
    <property type="entry name" value="CYTH"/>
    <property type="match status" value="1"/>
</dbReference>
<evidence type="ECO:0000259" key="1">
    <source>
        <dbReference type="PROSITE" id="PS51707"/>
    </source>
</evidence>
<proteinExistence type="predicted"/>
<dbReference type="PANTHER" id="PTHR21028:SF2">
    <property type="entry name" value="CYTH DOMAIN-CONTAINING PROTEIN"/>
    <property type="match status" value="1"/>
</dbReference>
<feature type="domain" description="CYTH" evidence="1">
    <location>
        <begin position="2"/>
        <end position="173"/>
    </location>
</feature>
<evidence type="ECO:0000313" key="2">
    <source>
        <dbReference type="Proteomes" id="UP000887574"/>
    </source>
</evidence>
<dbReference type="InterPro" id="IPR033469">
    <property type="entry name" value="CYTH-like_dom_sf"/>
</dbReference>
<name>A0A915E5J7_9BILA</name>
<dbReference type="InterPro" id="IPR023577">
    <property type="entry name" value="CYTH_domain"/>
</dbReference>
<dbReference type="Gene3D" id="2.40.320.10">
    <property type="entry name" value="Hypothetical Protein Pfu-838710-001"/>
    <property type="match status" value="1"/>
</dbReference>
<dbReference type="PROSITE" id="PS51707">
    <property type="entry name" value="CYTH"/>
    <property type="match status" value="1"/>
</dbReference>
<dbReference type="GO" id="GO:0016462">
    <property type="term" value="F:pyrophosphatase activity"/>
    <property type="evidence" value="ECO:0007669"/>
    <property type="project" value="UniProtKB-ARBA"/>
</dbReference>
<dbReference type="WBParaSite" id="jg26710">
    <property type="protein sequence ID" value="jg26710"/>
    <property type="gene ID" value="jg26710"/>
</dbReference>
<protein>
    <submittedName>
        <fullName evidence="3">CYTH domain-containing protein</fullName>
    </submittedName>
</protein>
<dbReference type="InterPro" id="IPR008173">
    <property type="entry name" value="Adenylyl_cyclase_CyaB"/>
</dbReference>
<dbReference type="CDD" id="cd07890">
    <property type="entry name" value="CYTH-like_AC_IV-like"/>
    <property type="match status" value="1"/>
</dbReference>
<dbReference type="Pfam" id="PF01928">
    <property type="entry name" value="CYTH"/>
    <property type="match status" value="1"/>
</dbReference>